<dbReference type="EMBL" id="JACHEB010000003">
    <property type="protein sequence ID" value="MBB5327973.1"/>
    <property type="molecule type" value="Genomic_DNA"/>
</dbReference>
<keyword evidence="2" id="KW-1185">Reference proteome</keyword>
<accession>A0A9X0QCX2</accession>
<evidence type="ECO:0000313" key="2">
    <source>
        <dbReference type="Proteomes" id="UP000535182"/>
    </source>
</evidence>
<sequence length="130" mass="14195">MWRGHDVVQLQLDAAHVNMLSAKLTPSIFKRAGCSFGASLRSLVWPSVAQRRIASYALAGLRSMTTDGSLPMTLAAILMIKRPEMSVIFRCDYAAACKRSISNCVVGARSPVCCIEPTVFSFAPRMRRSG</sequence>
<evidence type="ECO:0000313" key="1">
    <source>
        <dbReference type="EMBL" id="MBB5327973.1"/>
    </source>
</evidence>
<proteinExistence type="predicted"/>
<gene>
    <name evidence="1" type="ORF">HDF14_001579</name>
</gene>
<reference evidence="1 2" key="1">
    <citation type="submission" date="2020-08" db="EMBL/GenBank/DDBJ databases">
        <title>Genomic Encyclopedia of Type Strains, Phase IV (KMG-V): Genome sequencing to study the core and pangenomes of soil and plant-associated prokaryotes.</title>
        <authorList>
            <person name="Whitman W."/>
        </authorList>
    </citation>
    <scope>NUCLEOTIDE SEQUENCE [LARGE SCALE GENOMIC DNA]</scope>
    <source>
        <strain evidence="1 2">X5P2</strain>
    </source>
</reference>
<organism evidence="1 2">
    <name type="scientific">Tunturiibacter gelidiferens</name>
    <dbReference type="NCBI Taxonomy" id="3069689"/>
    <lineage>
        <taxon>Bacteria</taxon>
        <taxon>Pseudomonadati</taxon>
        <taxon>Acidobacteriota</taxon>
        <taxon>Terriglobia</taxon>
        <taxon>Terriglobales</taxon>
        <taxon>Acidobacteriaceae</taxon>
        <taxon>Tunturiibacter</taxon>
    </lineage>
</organism>
<dbReference type="AlphaFoldDB" id="A0A9X0QCX2"/>
<comment type="caution">
    <text evidence="1">The sequence shown here is derived from an EMBL/GenBank/DDBJ whole genome shotgun (WGS) entry which is preliminary data.</text>
</comment>
<dbReference type="Proteomes" id="UP000535182">
    <property type="component" value="Unassembled WGS sequence"/>
</dbReference>
<protein>
    <submittedName>
        <fullName evidence="1">Uncharacterized protein</fullName>
    </submittedName>
</protein>
<name>A0A9X0QCX2_9BACT</name>